<dbReference type="HOGENOM" id="CLU_039811_2_2_9"/>
<dbReference type="RefSeq" id="WP_010753488.1">
    <property type="nucleotide sequence ID" value="NZ_ASVU01000002.1"/>
</dbReference>
<dbReference type="AlphaFoldDB" id="R2PY26"/>
<dbReference type="InterPro" id="IPR012505">
    <property type="entry name" value="YbbR"/>
</dbReference>
<feature type="region of interest" description="Disordered" evidence="1">
    <location>
        <begin position="317"/>
        <end position="377"/>
    </location>
</feature>
<keyword evidence="2" id="KW-0472">Membrane</keyword>
<keyword evidence="4" id="KW-1185">Reference proteome</keyword>
<reference evidence="3 4" key="1">
    <citation type="submission" date="2013-02" db="EMBL/GenBank/DDBJ databases">
        <title>The Genome Sequence of Enterococcus asini ATCC_700915.</title>
        <authorList>
            <consortium name="The Broad Institute Genome Sequencing Platform"/>
            <consortium name="The Broad Institute Genome Sequencing Center for Infectious Disease"/>
            <person name="Earl A.M."/>
            <person name="Gilmore M.S."/>
            <person name="Lebreton F."/>
            <person name="Walker B."/>
            <person name="Young S.K."/>
            <person name="Zeng Q."/>
            <person name="Gargeya S."/>
            <person name="Fitzgerald M."/>
            <person name="Haas B."/>
            <person name="Abouelleil A."/>
            <person name="Alvarado L."/>
            <person name="Arachchi H.M."/>
            <person name="Berlin A.M."/>
            <person name="Chapman S.B."/>
            <person name="Dewar J."/>
            <person name="Goldberg J."/>
            <person name="Griggs A."/>
            <person name="Gujja S."/>
            <person name="Hansen M."/>
            <person name="Howarth C."/>
            <person name="Imamovic A."/>
            <person name="Larimer J."/>
            <person name="McCowan C."/>
            <person name="Murphy C."/>
            <person name="Neiman D."/>
            <person name="Pearson M."/>
            <person name="Priest M."/>
            <person name="Roberts A."/>
            <person name="Saif S."/>
            <person name="Shea T."/>
            <person name="Sisk P."/>
            <person name="Sykes S."/>
            <person name="Wortman J."/>
            <person name="Nusbaum C."/>
            <person name="Birren B."/>
        </authorList>
    </citation>
    <scope>NUCLEOTIDE SEQUENCE [LARGE SCALE GENOMIC DNA]</scope>
    <source>
        <strain evidence="3 4">ATCC 700915</strain>
    </source>
</reference>
<evidence type="ECO:0000256" key="1">
    <source>
        <dbReference type="SAM" id="MobiDB-lite"/>
    </source>
</evidence>
<evidence type="ECO:0000313" key="3">
    <source>
        <dbReference type="EMBL" id="EOH88078.1"/>
    </source>
</evidence>
<feature type="compositionally biased region" description="Low complexity" evidence="1">
    <location>
        <begin position="318"/>
        <end position="377"/>
    </location>
</feature>
<dbReference type="InterPro" id="IPR053154">
    <property type="entry name" value="c-di-AMP_regulator"/>
</dbReference>
<gene>
    <name evidence="3" type="ORF">UAS_00839</name>
</gene>
<dbReference type="Proteomes" id="UP000013777">
    <property type="component" value="Unassembled WGS sequence"/>
</dbReference>
<dbReference type="eggNOG" id="COG4856">
    <property type="taxonomic scope" value="Bacteria"/>
</dbReference>
<dbReference type="PANTHER" id="PTHR37804">
    <property type="entry name" value="CDAA REGULATORY PROTEIN CDAR"/>
    <property type="match status" value="1"/>
</dbReference>
<comment type="caution">
    <text evidence="3">The sequence shown here is derived from an EMBL/GenBank/DDBJ whole genome shotgun (WGS) entry which is preliminary data.</text>
</comment>
<dbReference type="GeneID" id="78365883"/>
<dbReference type="STRING" id="57732.RU94_GL001860"/>
<keyword evidence="2" id="KW-0812">Transmembrane</keyword>
<dbReference type="OrthoDB" id="2960905at2"/>
<dbReference type="Gene3D" id="2.170.120.40">
    <property type="entry name" value="YbbR-like domain"/>
    <property type="match status" value="2"/>
</dbReference>
<proteinExistence type="predicted"/>
<feature type="transmembrane region" description="Helical" evidence="2">
    <location>
        <begin position="9"/>
        <end position="27"/>
    </location>
</feature>
<dbReference type="Gene3D" id="2.170.120.30">
    <property type="match status" value="1"/>
</dbReference>
<dbReference type="Pfam" id="PF07949">
    <property type="entry name" value="YbbR"/>
    <property type="match status" value="3"/>
</dbReference>
<accession>R2PY26</accession>
<dbReference type="PANTHER" id="PTHR37804:SF1">
    <property type="entry name" value="CDAA REGULATORY PROTEIN CDAR"/>
    <property type="match status" value="1"/>
</dbReference>
<dbReference type="EMBL" id="AJAP01000010">
    <property type="protein sequence ID" value="EOH88078.1"/>
    <property type="molecule type" value="Genomic_DNA"/>
</dbReference>
<protein>
    <recommendedName>
        <fullName evidence="5">YbbR-like protein</fullName>
    </recommendedName>
</protein>
<sequence length="377" mass="39943">MNKPRIRTNLLYGFTALIFALILFFYANDRSLISQISSSTPEAFEETLNNVKIQPYYDDEKYYIHGYSPTVSVKLSSNNRVQLNTEANVDTRSFEVIADLTGLGEGTHEVKLRLQNMSSAVTGTITPSSITVTIESRTSAKMKVEPVVSTANLTDGYTLDSVSVDPEEVTVTTGSQTLTEIDRLVATVDAAKVTDKNLSETVRIQALDKDGNTLSVESDPAEVTVKVLVSAPQKQVQLYPEQEGSLASGVTDVSLSLGETTAILTGEEAALDEITELAVPVDVSGIRERTTQKVTIPVADGITVEPHEVSVTITPQLATSSTPSSTQSPGSNQSTNSGGTTPSSSSSSTTTSSSSSTKESSSSSTEASSETSSSAKK</sequence>
<name>R2PY26_9ENTE</name>
<keyword evidence="2" id="KW-1133">Transmembrane helix</keyword>
<evidence type="ECO:0000256" key="2">
    <source>
        <dbReference type="SAM" id="Phobius"/>
    </source>
</evidence>
<organism evidence="3 4">
    <name type="scientific">Enterococcus asini ATCC 700915</name>
    <dbReference type="NCBI Taxonomy" id="1158606"/>
    <lineage>
        <taxon>Bacteria</taxon>
        <taxon>Bacillati</taxon>
        <taxon>Bacillota</taxon>
        <taxon>Bacilli</taxon>
        <taxon>Lactobacillales</taxon>
        <taxon>Enterococcaceae</taxon>
        <taxon>Enterococcus</taxon>
    </lineage>
</organism>
<evidence type="ECO:0008006" key="5">
    <source>
        <dbReference type="Google" id="ProtNLM"/>
    </source>
</evidence>
<dbReference type="PATRIC" id="fig|1158606.3.peg.797"/>
<evidence type="ECO:0000313" key="4">
    <source>
        <dbReference type="Proteomes" id="UP000013777"/>
    </source>
</evidence>